<organism evidence="8 9">
    <name type="scientific">Salinirubrum litoreum</name>
    <dbReference type="NCBI Taxonomy" id="1126234"/>
    <lineage>
        <taxon>Archaea</taxon>
        <taxon>Methanobacteriati</taxon>
        <taxon>Methanobacteriota</taxon>
        <taxon>Stenosarchaea group</taxon>
        <taxon>Halobacteria</taxon>
        <taxon>Halobacteriales</taxon>
        <taxon>Haloferacaceae</taxon>
        <taxon>Salinirubrum</taxon>
    </lineage>
</organism>
<evidence type="ECO:0000256" key="3">
    <source>
        <dbReference type="ARBA" id="ARBA00022723"/>
    </source>
</evidence>
<dbReference type="AlphaFoldDB" id="A0ABD5R8I3"/>
<dbReference type="PANTHER" id="PTHR34192">
    <property type="entry name" value="PLASTOCYANIN MAJOR ISOFORM, CHLOROPLASTIC-RELATED"/>
    <property type="match status" value="1"/>
</dbReference>
<evidence type="ECO:0000256" key="4">
    <source>
        <dbReference type="ARBA" id="ARBA00022982"/>
    </source>
</evidence>
<dbReference type="InterPro" id="IPR000923">
    <property type="entry name" value="BlueCu_1"/>
</dbReference>
<dbReference type="InterPro" id="IPR008972">
    <property type="entry name" value="Cupredoxin"/>
</dbReference>
<keyword evidence="6" id="KW-0472">Membrane</keyword>
<evidence type="ECO:0000313" key="8">
    <source>
        <dbReference type="EMBL" id="MFC5366316.1"/>
    </source>
</evidence>
<dbReference type="CDD" id="cd04220">
    <property type="entry name" value="Halocyanin"/>
    <property type="match status" value="1"/>
</dbReference>
<evidence type="ECO:0000256" key="6">
    <source>
        <dbReference type="ARBA" id="ARBA00023136"/>
    </source>
</evidence>
<evidence type="ECO:0000256" key="2">
    <source>
        <dbReference type="ARBA" id="ARBA00022448"/>
    </source>
</evidence>
<dbReference type="PANTHER" id="PTHR34192:SF10">
    <property type="entry name" value="PLASTOCYANIN MAJOR ISOFORM, CHLOROPLASTIC-RELATED"/>
    <property type="match status" value="1"/>
</dbReference>
<name>A0ABD5R8I3_9EURY</name>
<dbReference type="Pfam" id="PF00127">
    <property type="entry name" value="Copper-bind"/>
    <property type="match status" value="1"/>
</dbReference>
<dbReference type="GO" id="GO:0046872">
    <property type="term" value="F:metal ion binding"/>
    <property type="evidence" value="ECO:0007669"/>
    <property type="project" value="UniProtKB-KW"/>
</dbReference>
<dbReference type="Proteomes" id="UP001596201">
    <property type="component" value="Unassembled WGS sequence"/>
</dbReference>
<dbReference type="PROSITE" id="PS00196">
    <property type="entry name" value="COPPER_BLUE"/>
    <property type="match status" value="1"/>
</dbReference>
<dbReference type="RefSeq" id="WP_227228333.1">
    <property type="nucleotide sequence ID" value="NZ_JAJCVJ010000001.1"/>
</dbReference>
<sequence length="136" mass="14285">MDRRTFLAGASAVGITGLAGCTALGSGKDDYDIGMTAVAYRPPSLTVEVGDTVVWKNTSSRAHSVTAYEQGIPDEADYFATGDFASEQAARDAWDGAAGAINSGDTYEHTFEVPGTYEYFCIPHETGGMVGTVVVE</sequence>
<dbReference type="EMBL" id="JBHSKX010000001">
    <property type="protein sequence ID" value="MFC5366316.1"/>
    <property type="molecule type" value="Genomic_DNA"/>
</dbReference>
<keyword evidence="2" id="KW-0813">Transport</keyword>
<dbReference type="SUPFAM" id="SSF49503">
    <property type="entry name" value="Cupredoxins"/>
    <property type="match status" value="1"/>
</dbReference>
<keyword evidence="9" id="KW-1185">Reference proteome</keyword>
<reference evidence="8 9" key="1">
    <citation type="journal article" date="2019" name="Int. J. Syst. Evol. Microbiol.">
        <title>The Global Catalogue of Microorganisms (GCM) 10K type strain sequencing project: providing services to taxonomists for standard genome sequencing and annotation.</title>
        <authorList>
            <consortium name="The Broad Institute Genomics Platform"/>
            <consortium name="The Broad Institute Genome Sequencing Center for Infectious Disease"/>
            <person name="Wu L."/>
            <person name="Ma J."/>
        </authorList>
    </citation>
    <scope>NUCLEOTIDE SEQUENCE [LARGE SCALE GENOMIC DNA]</scope>
    <source>
        <strain evidence="8 9">CGMCC 1.12237</strain>
    </source>
</reference>
<keyword evidence="5" id="KW-0186">Copper</keyword>
<dbReference type="GO" id="GO:0016020">
    <property type="term" value="C:membrane"/>
    <property type="evidence" value="ECO:0007669"/>
    <property type="project" value="UniProtKB-SubCell"/>
</dbReference>
<dbReference type="PROSITE" id="PS51257">
    <property type="entry name" value="PROKAR_LIPOPROTEIN"/>
    <property type="match status" value="1"/>
</dbReference>
<evidence type="ECO:0000259" key="7">
    <source>
        <dbReference type="Pfam" id="PF00127"/>
    </source>
</evidence>
<keyword evidence="3" id="KW-0479">Metal-binding</keyword>
<accession>A0ABD5R8I3</accession>
<evidence type="ECO:0000256" key="1">
    <source>
        <dbReference type="ARBA" id="ARBA00004370"/>
    </source>
</evidence>
<comment type="caution">
    <text evidence="8">The sequence shown here is derived from an EMBL/GenBank/DDBJ whole genome shotgun (WGS) entry which is preliminary data.</text>
</comment>
<protein>
    <submittedName>
        <fullName evidence="8">Plastocyanin/azurin family copper-binding protein</fullName>
    </submittedName>
</protein>
<keyword evidence="4" id="KW-0249">Electron transport</keyword>
<gene>
    <name evidence="8" type="ORF">ACFPJ5_05150</name>
</gene>
<evidence type="ECO:0000313" key="9">
    <source>
        <dbReference type="Proteomes" id="UP001596201"/>
    </source>
</evidence>
<evidence type="ECO:0000256" key="5">
    <source>
        <dbReference type="ARBA" id="ARBA00023008"/>
    </source>
</evidence>
<proteinExistence type="predicted"/>
<dbReference type="Gene3D" id="2.60.40.420">
    <property type="entry name" value="Cupredoxins - blue copper proteins"/>
    <property type="match status" value="1"/>
</dbReference>
<comment type="subcellular location">
    <subcellularLocation>
        <location evidence="1">Membrane</location>
    </subcellularLocation>
</comment>
<dbReference type="InterPro" id="IPR028871">
    <property type="entry name" value="BlueCu_1_BS"/>
</dbReference>
<feature type="domain" description="Blue (type 1) copper" evidence="7">
    <location>
        <begin position="33"/>
        <end position="136"/>
    </location>
</feature>